<gene>
    <name evidence="1" type="ORF">EAH86_00905</name>
</gene>
<keyword evidence="2" id="KW-1185">Reference proteome</keyword>
<dbReference type="Proteomes" id="UP000317722">
    <property type="component" value="Unassembled WGS sequence"/>
</dbReference>
<dbReference type="Pfam" id="PF05402">
    <property type="entry name" value="PqqD"/>
    <property type="match status" value="1"/>
</dbReference>
<dbReference type="EMBL" id="RCZM01000001">
    <property type="protein sequence ID" value="TPG19108.1"/>
    <property type="molecule type" value="Genomic_DNA"/>
</dbReference>
<accession>A0A502D1R5</accession>
<dbReference type="AlphaFoldDB" id="A0A502D1R5"/>
<sequence length="118" mass="12724">MQHSGRWRPRGWWNLTDPVWRRNPDVAVVESPGRVVVLDLTTPQTATPFAMEGSACAIWAAMAEPSTTDQIVEHVAADFGAPAAEVEPDVLTFLAELESRGLASVSPRDAPDMGSVPT</sequence>
<comment type="caution">
    <text evidence="1">The sequence shown here is derived from an EMBL/GenBank/DDBJ whole genome shotgun (WGS) entry which is preliminary data.</text>
</comment>
<dbReference type="OrthoDB" id="4793383at2"/>
<evidence type="ECO:0000313" key="2">
    <source>
        <dbReference type="Proteomes" id="UP000317722"/>
    </source>
</evidence>
<dbReference type="InterPro" id="IPR008792">
    <property type="entry name" value="PQQD"/>
</dbReference>
<organism evidence="1 2">
    <name type="scientific">Pedococcus bigeumensis</name>
    <dbReference type="NCBI Taxonomy" id="433644"/>
    <lineage>
        <taxon>Bacteria</taxon>
        <taxon>Bacillati</taxon>
        <taxon>Actinomycetota</taxon>
        <taxon>Actinomycetes</taxon>
        <taxon>Micrococcales</taxon>
        <taxon>Intrasporangiaceae</taxon>
        <taxon>Pedococcus</taxon>
    </lineage>
</organism>
<name>A0A502D1R5_9MICO</name>
<dbReference type="Gene3D" id="1.10.10.1150">
    <property type="entry name" value="Coenzyme PQQ synthesis protein D (PqqD)"/>
    <property type="match status" value="1"/>
</dbReference>
<protein>
    <submittedName>
        <fullName evidence="1">PqqD family protein</fullName>
    </submittedName>
</protein>
<proteinExistence type="predicted"/>
<reference evidence="1 2" key="1">
    <citation type="journal article" date="2019" name="Environ. Microbiol.">
        <title>Species interactions and distinct microbial communities in high Arctic permafrost affected cryosols are associated with the CH4 and CO2 gas fluxes.</title>
        <authorList>
            <person name="Altshuler I."/>
            <person name="Hamel J."/>
            <person name="Turney S."/>
            <person name="Magnuson E."/>
            <person name="Levesque R."/>
            <person name="Greer C."/>
            <person name="Whyte L.G."/>
        </authorList>
    </citation>
    <scope>NUCLEOTIDE SEQUENCE [LARGE SCALE GENOMIC DNA]</scope>
    <source>
        <strain evidence="1 2">S9.3A</strain>
    </source>
</reference>
<evidence type="ECO:0000313" key="1">
    <source>
        <dbReference type="EMBL" id="TPG19108.1"/>
    </source>
</evidence>
<dbReference type="InterPro" id="IPR041881">
    <property type="entry name" value="PqqD_sf"/>
</dbReference>